<dbReference type="InterPro" id="IPR016181">
    <property type="entry name" value="Acyl_CoA_acyltransferase"/>
</dbReference>
<dbReference type="RefSeq" id="WP_012243734.1">
    <property type="nucleotide sequence ID" value="NC_010168.1"/>
</dbReference>
<dbReference type="EMBL" id="CP000910">
    <property type="protein sequence ID" value="ABY22026.1"/>
    <property type="molecule type" value="Genomic_DNA"/>
</dbReference>
<name>A9WM38_RENSM</name>
<keyword evidence="3" id="KW-1185">Reference proteome</keyword>
<dbReference type="Proteomes" id="UP000002007">
    <property type="component" value="Chromosome"/>
</dbReference>
<evidence type="ECO:0000313" key="2">
    <source>
        <dbReference type="EMBL" id="ABY22026.1"/>
    </source>
</evidence>
<evidence type="ECO:0000259" key="1">
    <source>
        <dbReference type="PROSITE" id="PS51186"/>
    </source>
</evidence>
<dbReference type="eggNOG" id="COG1670">
    <property type="taxonomic scope" value="Bacteria"/>
</dbReference>
<proteinExistence type="predicted"/>
<dbReference type="Pfam" id="PF13302">
    <property type="entry name" value="Acetyltransf_3"/>
    <property type="match status" value="1"/>
</dbReference>
<feature type="domain" description="N-acetyltransferase" evidence="1">
    <location>
        <begin position="3"/>
        <end position="162"/>
    </location>
</feature>
<evidence type="ECO:0000313" key="3">
    <source>
        <dbReference type="Proteomes" id="UP000002007"/>
    </source>
</evidence>
<dbReference type="GO" id="GO:0016747">
    <property type="term" value="F:acyltransferase activity, transferring groups other than amino-acyl groups"/>
    <property type="evidence" value="ECO:0007669"/>
    <property type="project" value="InterPro"/>
</dbReference>
<protein>
    <recommendedName>
        <fullName evidence="1">N-acetyltransferase domain-containing protein</fullName>
    </recommendedName>
</protein>
<reference evidence="3" key="1">
    <citation type="journal article" date="2008" name="J. Bacteriol.">
        <title>Genome sequence of the fish pathogen Renibacterium salmoninarum suggests reductive evolution away from an environmental Arthrobacter ancestor.</title>
        <authorList>
            <person name="Wiens G.D."/>
            <person name="Rockey D.D."/>
            <person name="Wu Z."/>
            <person name="Chang J."/>
            <person name="Levy R."/>
            <person name="Crane S."/>
            <person name="Chen D.S."/>
            <person name="Capri G.R."/>
            <person name="Burnett J.R."/>
            <person name="Sudheesh P.S."/>
            <person name="Schipma M.J."/>
            <person name="Burd H."/>
            <person name="Bhattacharyya A."/>
            <person name="Rhodes L.D."/>
            <person name="Kaul R."/>
            <person name="Strom M.S."/>
        </authorList>
    </citation>
    <scope>NUCLEOTIDE SEQUENCE [LARGE SCALE GENOMIC DNA]</scope>
    <source>
        <strain evidence="3">ATCC 33209 / DSM 20767 / JCM 11484 / NBRC 15589 / NCIMB 2235</strain>
    </source>
</reference>
<dbReference type="STRING" id="288705.RSal33209_0270"/>
<dbReference type="Gene3D" id="3.40.630.30">
    <property type="match status" value="1"/>
</dbReference>
<sequence length="180" mass="20659">MQIRFEPIDLAAAAEDLVAFLTENSWPFHSSAVLTEATVRQRIAEGYYRNGDREVFWIETPQRIGYLALEDLEDIDDGGCPVFDLRLAEEYRGQGLAEPVLRAFTELVFSRFPNLRRFEGQTREDNFAMRKTFIKAGFLKEAHYRQGWPTADGEYLASVGYGILRSDFETGVVARFDWAD</sequence>
<gene>
    <name evidence="2" type="ordered locus">RSal33209_0270</name>
</gene>
<dbReference type="InterPro" id="IPR000182">
    <property type="entry name" value="GNAT_dom"/>
</dbReference>
<accession>A9WM38</accession>
<dbReference type="SUPFAM" id="SSF55729">
    <property type="entry name" value="Acyl-CoA N-acyltransferases (Nat)"/>
    <property type="match status" value="1"/>
</dbReference>
<dbReference type="AlphaFoldDB" id="A9WM38"/>
<organism evidence="2 3">
    <name type="scientific">Renibacterium salmoninarum (strain ATCC 33209 / DSM 20767 / JCM 11484 / NBRC 15589 / NCIMB 2235)</name>
    <dbReference type="NCBI Taxonomy" id="288705"/>
    <lineage>
        <taxon>Bacteria</taxon>
        <taxon>Bacillati</taxon>
        <taxon>Actinomycetota</taxon>
        <taxon>Actinomycetes</taxon>
        <taxon>Micrococcales</taxon>
        <taxon>Micrococcaceae</taxon>
        <taxon>Renibacterium</taxon>
    </lineage>
</organism>
<dbReference type="KEGG" id="rsa:RSal33209_0270"/>
<dbReference type="PROSITE" id="PS51186">
    <property type="entry name" value="GNAT"/>
    <property type="match status" value="1"/>
</dbReference>
<dbReference type="HOGENOM" id="CLU_1493135_0_0_11"/>